<gene>
    <name evidence="6" type="ORF">J2Z34_002599</name>
</gene>
<feature type="transmembrane region" description="Helical" evidence="5">
    <location>
        <begin position="412"/>
        <end position="431"/>
    </location>
</feature>
<evidence type="ECO:0000313" key="7">
    <source>
        <dbReference type="Proteomes" id="UP001519271"/>
    </source>
</evidence>
<keyword evidence="7" id="KW-1185">Reference proteome</keyword>
<feature type="transmembrane region" description="Helical" evidence="5">
    <location>
        <begin position="211"/>
        <end position="227"/>
    </location>
</feature>
<evidence type="ECO:0000256" key="5">
    <source>
        <dbReference type="SAM" id="Phobius"/>
    </source>
</evidence>
<dbReference type="Proteomes" id="UP001519271">
    <property type="component" value="Unassembled WGS sequence"/>
</dbReference>
<dbReference type="Pfam" id="PF01943">
    <property type="entry name" value="Polysacc_synt"/>
    <property type="match status" value="1"/>
</dbReference>
<evidence type="ECO:0000256" key="1">
    <source>
        <dbReference type="ARBA" id="ARBA00004141"/>
    </source>
</evidence>
<feature type="transmembrane region" description="Helical" evidence="5">
    <location>
        <begin position="323"/>
        <end position="348"/>
    </location>
</feature>
<feature type="transmembrane region" description="Helical" evidence="5">
    <location>
        <begin position="83"/>
        <end position="108"/>
    </location>
</feature>
<evidence type="ECO:0000313" key="6">
    <source>
        <dbReference type="EMBL" id="MBP1920101.1"/>
    </source>
</evidence>
<dbReference type="EMBL" id="JAGGKC010000024">
    <property type="protein sequence ID" value="MBP1920101.1"/>
    <property type="molecule type" value="Genomic_DNA"/>
</dbReference>
<feature type="transmembrane region" description="Helical" evidence="5">
    <location>
        <begin position="289"/>
        <end position="311"/>
    </location>
</feature>
<protein>
    <submittedName>
        <fullName evidence="6">O-antigen/teichoic acid export membrane protein</fullName>
    </submittedName>
</protein>
<comment type="subcellular location">
    <subcellularLocation>
        <location evidence="1">Membrane</location>
        <topology evidence="1">Multi-pass membrane protein</topology>
    </subcellularLocation>
</comment>
<dbReference type="PANTHER" id="PTHR43424:SF1">
    <property type="entry name" value="LOCUS PUTATIVE PROTEIN 1-RELATED"/>
    <property type="match status" value="1"/>
</dbReference>
<keyword evidence="2 5" id="KW-0812">Transmembrane</keyword>
<organism evidence="6 7">
    <name type="scientific">Youngiibacter multivorans</name>
    <dbReference type="NCBI Taxonomy" id="937251"/>
    <lineage>
        <taxon>Bacteria</taxon>
        <taxon>Bacillati</taxon>
        <taxon>Bacillota</taxon>
        <taxon>Clostridia</taxon>
        <taxon>Eubacteriales</taxon>
        <taxon>Clostridiaceae</taxon>
        <taxon>Youngiibacter</taxon>
    </lineage>
</organism>
<sequence length="482" mass="54594">MIKKQSIKKNLIYNTLYQLFTLITPFITAPYTARVLGAEGIGLQSFIGSISSYFILFSALGTAAYGQREIARCRDEVRTRSKVFWGIVLVKGICTFFALFIWSLIIILSSEYTLYYAVSTITIMASFLDISWFFAGNEDFKTIVIRNIFVRLVGIVSLFIFIKSVNDLVIYIAILALSTFFGNLSMWLALPSYVCKIAIKDIELKYHFKETMVYFIPTVAVSVYTILDKTMLGFLTDGTYENGYYEQAHKLVDITKAIIISINSVMYTRMSYLFKQGQLIEMKRRLNQSINVIFFIALPMIFGMIGIGKTLVPWFFGDGYEKVVYLIYLCMPLVLIIGLSNCLGQQYLTPSGQRAKSNKVIIIGAVINFCLNLLLIPKYESFGAAVASVFAELAILTVYIKISSSQLEFDKLISQNIPRLISAVLMFLVVYNSNGFFAIGTINLLVQIISGALVYFLVLILMKDELIMDLVRNQFNRIKKNE</sequence>
<dbReference type="CDD" id="cd13128">
    <property type="entry name" value="MATE_Wzx_like"/>
    <property type="match status" value="1"/>
</dbReference>
<feature type="transmembrane region" description="Helical" evidence="5">
    <location>
        <begin position="360"/>
        <end position="376"/>
    </location>
</feature>
<reference evidence="6 7" key="1">
    <citation type="submission" date="2021-03" db="EMBL/GenBank/DDBJ databases">
        <title>Genomic Encyclopedia of Type Strains, Phase IV (KMG-IV): sequencing the most valuable type-strain genomes for metagenomic binning, comparative biology and taxonomic classification.</title>
        <authorList>
            <person name="Goeker M."/>
        </authorList>
    </citation>
    <scope>NUCLEOTIDE SEQUENCE [LARGE SCALE GENOMIC DNA]</scope>
    <source>
        <strain evidence="6 7">DSM 6139</strain>
    </source>
</reference>
<feature type="transmembrane region" description="Helical" evidence="5">
    <location>
        <begin position="382"/>
        <end position="400"/>
    </location>
</feature>
<evidence type="ECO:0000256" key="4">
    <source>
        <dbReference type="ARBA" id="ARBA00023136"/>
    </source>
</evidence>
<feature type="transmembrane region" description="Helical" evidence="5">
    <location>
        <begin position="143"/>
        <end position="162"/>
    </location>
</feature>
<name>A0ABS4G6B3_9CLOT</name>
<dbReference type="RefSeq" id="WP_209460280.1">
    <property type="nucleotide sequence ID" value="NZ_JAGGKC010000024.1"/>
</dbReference>
<dbReference type="PANTHER" id="PTHR43424">
    <property type="entry name" value="LOCUS PUTATIVE PROTEIN 1-RELATED"/>
    <property type="match status" value="1"/>
</dbReference>
<feature type="transmembrane region" description="Helical" evidence="5">
    <location>
        <begin position="43"/>
        <end position="63"/>
    </location>
</feature>
<evidence type="ECO:0000256" key="3">
    <source>
        <dbReference type="ARBA" id="ARBA00022989"/>
    </source>
</evidence>
<evidence type="ECO:0000256" key="2">
    <source>
        <dbReference type="ARBA" id="ARBA00022692"/>
    </source>
</evidence>
<comment type="caution">
    <text evidence="6">The sequence shown here is derived from an EMBL/GenBank/DDBJ whole genome shotgun (WGS) entry which is preliminary data.</text>
</comment>
<proteinExistence type="predicted"/>
<feature type="transmembrane region" description="Helical" evidence="5">
    <location>
        <begin position="168"/>
        <end position="190"/>
    </location>
</feature>
<accession>A0ABS4G6B3</accession>
<dbReference type="InterPro" id="IPR002797">
    <property type="entry name" value="Polysacc_synth"/>
</dbReference>
<keyword evidence="4 5" id="KW-0472">Membrane</keyword>
<keyword evidence="3 5" id="KW-1133">Transmembrane helix</keyword>
<feature type="transmembrane region" description="Helical" evidence="5">
    <location>
        <begin position="437"/>
        <end position="462"/>
    </location>
</feature>
<dbReference type="InterPro" id="IPR052556">
    <property type="entry name" value="PolySynth_Transporter"/>
</dbReference>
<feature type="transmembrane region" description="Helical" evidence="5">
    <location>
        <begin position="247"/>
        <end position="268"/>
    </location>
</feature>
<feature type="transmembrane region" description="Helical" evidence="5">
    <location>
        <begin position="12"/>
        <end position="31"/>
    </location>
</feature>
<feature type="transmembrane region" description="Helical" evidence="5">
    <location>
        <begin position="114"/>
        <end position="136"/>
    </location>
</feature>